<dbReference type="GO" id="GO:0005886">
    <property type="term" value="C:plasma membrane"/>
    <property type="evidence" value="ECO:0007669"/>
    <property type="project" value="TreeGrafter"/>
</dbReference>
<dbReference type="PANTHER" id="PTHR32309">
    <property type="entry name" value="TYROSINE-PROTEIN KINASE"/>
    <property type="match status" value="1"/>
</dbReference>
<keyword evidence="3" id="KW-1185">Reference proteome</keyword>
<comment type="caution">
    <text evidence="2">The sequence shown here is derived from an EMBL/GenBank/DDBJ whole genome shotgun (WGS) entry which is preliminary data.</text>
</comment>
<organism evidence="2 3">
    <name type="scientific">Lacibacter luteus</name>
    <dbReference type="NCBI Taxonomy" id="2508719"/>
    <lineage>
        <taxon>Bacteria</taxon>
        <taxon>Pseudomonadati</taxon>
        <taxon>Bacteroidota</taxon>
        <taxon>Chitinophagia</taxon>
        <taxon>Chitinophagales</taxon>
        <taxon>Chitinophagaceae</taxon>
        <taxon>Lacibacter</taxon>
    </lineage>
</organism>
<evidence type="ECO:0000256" key="1">
    <source>
        <dbReference type="SAM" id="Phobius"/>
    </source>
</evidence>
<keyword evidence="1" id="KW-0812">Transmembrane</keyword>
<dbReference type="Proteomes" id="UP000290204">
    <property type="component" value="Unassembled WGS sequence"/>
</dbReference>
<protein>
    <recommendedName>
        <fullName evidence="4">Polysaccharide chain length determinant N-terminal domain-containing protein</fullName>
    </recommendedName>
</protein>
<dbReference type="InterPro" id="IPR050445">
    <property type="entry name" value="Bact_polysacc_biosynth/exp"/>
</dbReference>
<dbReference type="PANTHER" id="PTHR32309:SF13">
    <property type="entry name" value="FERRIC ENTEROBACTIN TRANSPORT PROTEIN FEPE"/>
    <property type="match status" value="1"/>
</dbReference>
<evidence type="ECO:0008006" key="4">
    <source>
        <dbReference type="Google" id="ProtNLM"/>
    </source>
</evidence>
<dbReference type="EMBL" id="SDHW01000002">
    <property type="protein sequence ID" value="RXK60867.1"/>
    <property type="molecule type" value="Genomic_DNA"/>
</dbReference>
<accession>A0A4Q1CKD6</accession>
<sequence>MNLDIVFELIKKRWKQAAVIVLFATVLTGGILYLQKPYFRSSAVFTAANPNLGDRSNIYRTEFWEQYFYYGGELDNDRLMALARSEEMCRFMVDSFKLIDHYKITAIGDKALYDVDYEYKENVRIHKNEFGHVKVNVWDTDKKLAAAIANAIVARVNQKSVASFNLMKIEILQKLQRDFNAQKDTLQQVEQQLKTDADAFLTARKEGLIGRLNETEKLIQQFNTSINDVSSLFVIEEALPALKKDKPKIMAGMLLAAVVSFVFAVLLFIFIEWRLQAKAK</sequence>
<dbReference type="OrthoDB" id="647428at2"/>
<gene>
    <name evidence="2" type="ORF">ESA94_10430</name>
</gene>
<feature type="transmembrane region" description="Helical" evidence="1">
    <location>
        <begin position="16"/>
        <end position="34"/>
    </location>
</feature>
<dbReference type="GO" id="GO:0004713">
    <property type="term" value="F:protein tyrosine kinase activity"/>
    <property type="evidence" value="ECO:0007669"/>
    <property type="project" value="TreeGrafter"/>
</dbReference>
<reference evidence="2 3" key="1">
    <citation type="submission" date="2019-01" db="EMBL/GenBank/DDBJ databases">
        <title>Lacibacter sp. strain TTM-7.</title>
        <authorList>
            <person name="Chen W.-M."/>
        </authorList>
    </citation>
    <scope>NUCLEOTIDE SEQUENCE [LARGE SCALE GENOMIC DNA]</scope>
    <source>
        <strain evidence="2 3">TTM-7</strain>
    </source>
</reference>
<name>A0A4Q1CKD6_9BACT</name>
<proteinExistence type="predicted"/>
<feature type="transmembrane region" description="Helical" evidence="1">
    <location>
        <begin position="249"/>
        <end position="271"/>
    </location>
</feature>
<dbReference type="RefSeq" id="WP_129130828.1">
    <property type="nucleotide sequence ID" value="NZ_SDHW01000002.1"/>
</dbReference>
<keyword evidence="1" id="KW-1133">Transmembrane helix</keyword>
<evidence type="ECO:0000313" key="3">
    <source>
        <dbReference type="Proteomes" id="UP000290204"/>
    </source>
</evidence>
<dbReference type="AlphaFoldDB" id="A0A4Q1CKD6"/>
<evidence type="ECO:0000313" key="2">
    <source>
        <dbReference type="EMBL" id="RXK60867.1"/>
    </source>
</evidence>
<keyword evidence="1" id="KW-0472">Membrane</keyword>